<dbReference type="Proteomes" id="UP001501371">
    <property type="component" value="Unassembled WGS sequence"/>
</dbReference>
<organism evidence="2 3">
    <name type="scientific">Streptomyces hebeiensis</name>
    <dbReference type="NCBI Taxonomy" id="229486"/>
    <lineage>
        <taxon>Bacteria</taxon>
        <taxon>Bacillati</taxon>
        <taxon>Actinomycetota</taxon>
        <taxon>Actinomycetes</taxon>
        <taxon>Kitasatosporales</taxon>
        <taxon>Streptomycetaceae</taxon>
        <taxon>Streptomyces</taxon>
    </lineage>
</organism>
<name>A0ABN1V5M9_9ACTN</name>
<keyword evidence="3" id="KW-1185">Reference proteome</keyword>
<accession>A0ABN1V5M9</accession>
<dbReference type="EMBL" id="BAAAKV010000080">
    <property type="protein sequence ID" value="GAA1195976.1"/>
    <property type="molecule type" value="Genomic_DNA"/>
</dbReference>
<sequence>MWLQGCQALLRWRAENQIAGVYAVPYDVETEVGAIKSFPLGRWVHQQRKALRAGEPEKRAPACRAGRPSAFPPRPGRADRGTNGATSRSARRRRVRRTGCFSRVVPTAVSAAPTAAAANGTSAPPWIEGRFPYRRATRGPCGLGAVGNRGAARDAVRDDAVHGPCGHPVAAVEPAPAGRAGCTRPFTYARSSPPARSEPEGGRWMPCSTACECLLISVDPPGI</sequence>
<proteinExistence type="predicted"/>
<evidence type="ECO:0008006" key="4">
    <source>
        <dbReference type="Google" id="ProtNLM"/>
    </source>
</evidence>
<reference evidence="2 3" key="1">
    <citation type="journal article" date="2019" name="Int. J. Syst. Evol. Microbiol.">
        <title>The Global Catalogue of Microorganisms (GCM) 10K type strain sequencing project: providing services to taxonomists for standard genome sequencing and annotation.</title>
        <authorList>
            <consortium name="The Broad Institute Genomics Platform"/>
            <consortium name="The Broad Institute Genome Sequencing Center for Infectious Disease"/>
            <person name="Wu L."/>
            <person name="Ma J."/>
        </authorList>
    </citation>
    <scope>NUCLEOTIDE SEQUENCE [LARGE SCALE GENOMIC DNA]</scope>
    <source>
        <strain evidence="2 3">JCM 12696</strain>
    </source>
</reference>
<comment type="caution">
    <text evidence="2">The sequence shown here is derived from an EMBL/GenBank/DDBJ whole genome shotgun (WGS) entry which is preliminary data.</text>
</comment>
<protein>
    <recommendedName>
        <fullName evidence="4">Helicase-associated domain-containing protein</fullName>
    </recommendedName>
</protein>
<evidence type="ECO:0000313" key="2">
    <source>
        <dbReference type="EMBL" id="GAA1195976.1"/>
    </source>
</evidence>
<feature type="region of interest" description="Disordered" evidence="1">
    <location>
        <begin position="51"/>
        <end position="95"/>
    </location>
</feature>
<gene>
    <name evidence="2" type="ORF">GCM10009654_61180</name>
</gene>
<evidence type="ECO:0000256" key="1">
    <source>
        <dbReference type="SAM" id="MobiDB-lite"/>
    </source>
</evidence>
<evidence type="ECO:0000313" key="3">
    <source>
        <dbReference type="Proteomes" id="UP001501371"/>
    </source>
</evidence>